<keyword evidence="2" id="KW-1185">Reference proteome</keyword>
<protein>
    <submittedName>
        <fullName evidence="1">Acyl-CoA thioester hydrolase</fullName>
    </submittedName>
</protein>
<dbReference type="OrthoDB" id="9791529at2"/>
<name>A0A1W2G5P9_REIFA</name>
<dbReference type="Pfam" id="PF13279">
    <property type="entry name" value="4HBT_2"/>
    <property type="match status" value="1"/>
</dbReference>
<dbReference type="STRING" id="692418.SAMN04488029_0328"/>
<dbReference type="GO" id="GO:0016787">
    <property type="term" value="F:hydrolase activity"/>
    <property type="evidence" value="ECO:0007669"/>
    <property type="project" value="UniProtKB-KW"/>
</dbReference>
<sequence>MFEFDPSKKYQKTTKSRSVIRFQDCDPLKHLNNAKYFDYFFNAREDKVPKLYGMQMSEIYKAFDAIWVVYNHQIAYIKPAGMGEWVKIFSRIIWHNHNSMVVEYFMTDDEETELKTMLWTKLRYVNEKGQSTTHPSKLVEFLSSVSFDDIDYEDIDFDMRVRQLKNEVANAAIKIF</sequence>
<dbReference type="SUPFAM" id="SSF54637">
    <property type="entry name" value="Thioesterase/thiol ester dehydrase-isomerase"/>
    <property type="match status" value="1"/>
</dbReference>
<evidence type="ECO:0000313" key="1">
    <source>
        <dbReference type="EMBL" id="SMD31990.1"/>
    </source>
</evidence>
<dbReference type="AlphaFoldDB" id="A0A1W2G5P9"/>
<dbReference type="RefSeq" id="WP_084370676.1">
    <property type="nucleotide sequence ID" value="NZ_FWYF01000001.1"/>
</dbReference>
<proteinExistence type="predicted"/>
<dbReference type="Gene3D" id="3.10.129.10">
    <property type="entry name" value="Hotdog Thioesterase"/>
    <property type="match status" value="1"/>
</dbReference>
<accession>A0A1W2G5P9</accession>
<gene>
    <name evidence="1" type="ORF">SAMN04488029_0328</name>
</gene>
<dbReference type="CDD" id="cd00586">
    <property type="entry name" value="4HBT"/>
    <property type="match status" value="1"/>
</dbReference>
<organism evidence="1 2">
    <name type="scientific">Reichenbachiella faecimaris</name>
    <dbReference type="NCBI Taxonomy" id="692418"/>
    <lineage>
        <taxon>Bacteria</taxon>
        <taxon>Pseudomonadati</taxon>
        <taxon>Bacteroidota</taxon>
        <taxon>Cytophagia</taxon>
        <taxon>Cytophagales</taxon>
        <taxon>Reichenbachiellaceae</taxon>
        <taxon>Reichenbachiella</taxon>
    </lineage>
</organism>
<evidence type="ECO:0000313" key="2">
    <source>
        <dbReference type="Proteomes" id="UP000192472"/>
    </source>
</evidence>
<dbReference type="InterPro" id="IPR029069">
    <property type="entry name" value="HotDog_dom_sf"/>
</dbReference>
<dbReference type="EMBL" id="FWYF01000001">
    <property type="protein sequence ID" value="SMD31990.1"/>
    <property type="molecule type" value="Genomic_DNA"/>
</dbReference>
<keyword evidence="1" id="KW-0378">Hydrolase</keyword>
<dbReference type="Proteomes" id="UP000192472">
    <property type="component" value="Unassembled WGS sequence"/>
</dbReference>
<reference evidence="1 2" key="1">
    <citation type="submission" date="2017-04" db="EMBL/GenBank/DDBJ databases">
        <authorList>
            <person name="Afonso C.L."/>
            <person name="Miller P.J."/>
            <person name="Scott M.A."/>
            <person name="Spackman E."/>
            <person name="Goraichik I."/>
            <person name="Dimitrov K.M."/>
            <person name="Suarez D.L."/>
            <person name="Swayne D.E."/>
        </authorList>
    </citation>
    <scope>NUCLEOTIDE SEQUENCE [LARGE SCALE GENOMIC DNA]</scope>
    <source>
        <strain evidence="1 2">DSM 26133</strain>
    </source>
</reference>